<evidence type="ECO:0000256" key="4">
    <source>
        <dbReference type="RuleBase" id="RU361188"/>
    </source>
</evidence>
<evidence type="ECO:0000259" key="6">
    <source>
        <dbReference type="Pfam" id="PF02055"/>
    </source>
</evidence>
<evidence type="ECO:0000313" key="9">
    <source>
        <dbReference type="Proteomes" id="UP001501772"/>
    </source>
</evidence>
<dbReference type="Gene3D" id="2.60.40.1180">
    <property type="entry name" value="Golgi alpha-mannosidase II"/>
    <property type="match status" value="1"/>
</dbReference>
<feature type="chain" id="PRO_5045355933" evidence="5">
    <location>
        <begin position="25"/>
        <end position="468"/>
    </location>
</feature>
<evidence type="ECO:0000313" key="8">
    <source>
        <dbReference type="EMBL" id="GAA4209219.1"/>
    </source>
</evidence>
<feature type="signal peptide" evidence="5">
    <location>
        <begin position="1"/>
        <end position="24"/>
    </location>
</feature>
<gene>
    <name evidence="8" type="ORF">GCM10022289_34360</name>
</gene>
<reference evidence="9" key="1">
    <citation type="journal article" date="2019" name="Int. J. Syst. Evol. Microbiol.">
        <title>The Global Catalogue of Microorganisms (GCM) 10K type strain sequencing project: providing services to taxonomists for standard genome sequencing and annotation.</title>
        <authorList>
            <consortium name="The Broad Institute Genomics Platform"/>
            <consortium name="The Broad Institute Genome Sequencing Center for Infectious Disease"/>
            <person name="Wu L."/>
            <person name="Ma J."/>
        </authorList>
    </citation>
    <scope>NUCLEOTIDE SEQUENCE [LARGE SCALE GENOMIC DNA]</scope>
    <source>
        <strain evidence="9">JCM 17626</strain>
    </source>
</reference>
<keyword evidence="3 4" id="KW-0378">Hydrolase</keyword>
<keyword evidence="4" id="KW-0326">Glycosidase</keyword>
<dbReference type="SUPFAM" id="SSF51011">
    <property type="entry name" value="Glycosyl hydrolase domain"/>
    <property type="match status" value="1"/>
</dbReference>
<comment type="caution">
    <text evidence="8">The sequence shown here is derived from an EMBL/GenBank/DDBJ whole genome shotgun (WGS) entry which is preliminary data.</text>
</comment>
<evidence type="ECO:0000256" key="5">
    <source>
        <dbReference type="SAM" id="SignalP"/>
    </source>
</evidence>
<evidence type="ECO:0000256" key="3">
    <source>
        <dbReference type="ARBA" id="ARBA00022801"/>
    </source>
</evidence>
<dbReference type="PANTHER" id="PTHR11069:SF23">
    <property type="entry name" value="LYSOSOMAL ACID GLUCOSYLCERAMIDASE"/>
    <property type="match status" value="1"/>
</dbReference>
<evidence type="ECO:0000259" key="7">
    <source>
        <dbReference type="Pfam" id="PF17189"/>
    </source>
</evidence>
<proteinExistence type="inferred from homology"/>
<dbReference type="RefSeq" id="WP_344852669.1">
    <property type="nucleotide sequence ID" value="NZ_BAABBY010000008.1"/>
</dbReference>
<dbReference type="Proteomes" id="UP001501772">
    <property type="component" value="Unassembled WGS sequence"/>
</dbReference>
<organism evidence="8 9">
    <name type="scientific">Pedobacter jeongneungensis</name>
    <dbReference type="NCBI Taxonomy" id="947309"/>
    <lineage>
        <taxon>Bacteria</taxon>
        <taxon>Pseudomonadati</taxon>
        <taxon>Bacteroidota</taxon>
        <taxon>Sphingobacteriia</taxon>
        <taxon>Sphingobacteriales</taxon>
        <taxon>Sphingobacteriaceae</taxon>
        <taxon>Pedobacter</taxon>
    </lineage>
</organism>
<keyword evidence="2 5" id="KW-0732">Signal</keyword>
<dbReference type="SUPFAM" id="SSF51445">
    <property type="entry name" value="(Trans)glycosidases"/>
    <property type="match status" value="1"/>
</dbReference>
<feature type="domain" description="Glycosyl hydrolase family 30 TIM-barrel" evidence="6">
    <location>
        <begin position="71"/>
        <end position="404"/>
    </location>
</feature>
<dbReference type="InterPro" id="IPR033453">
    <property type="entry name" value="Glyco_hydro_30_TIM-barrel"/>
</dbReference>
<protein>
    <submittedName>
        <fullName evidence="8">Glucosylceramidase</fullName>
    </submittedName>
</protein>
<evidence type="ECO:0000256" key="2">
    <source>
        <dbReference type="ARBA" id="ARBA00022729"/>
    </source>
</evidence>
<dbReference type="InterPro" id="IPR001139">
    <property type="entry name" value="Glyco_hydro_30"/>
</dbReference>
<dbReference type="InterPro" id="IPR017853">
    <property type="entry name" value="GH"/>
</dbReference>
<dbReference type="InterPro" id="IPR013780">
    <property type="entry name" value="Glyco_hydro_b"/>
</dbReference>
<feature type="domain" description="Glycosyl hydrolase family 30 beta sandwich" evidence="7">
    <location>
        <begin position="407"/>
        <end position="466"/>
    </location>
</feature>
<dbReference type="Pfam" id="PF02055">
    <property type="entry name" value="Glyco_hydro_30"/>
    <property type="match status" value="1"/>
</dbReference>
<name>A0ABP8BKV1_9SPHI</name>
<accession>A0ABP8BKV1</accession>
<sequence length="468" mass="51597">MLSTRLFQLLAACIITCSSFSAIAQNQADVWLTRADRSVLFTKQATGLSFSAAKNDYPTIVVNEKETFQSIDGFGYALTGGSAQHIIKMSAPARAALLKELFATDGNNIGVSYIRLSIGASDLNEKVFSYNDLPEGQTDLAQSKFDLGPDKMDVIPVMKEILAINPKLKIMGSPWSPPLWMKTTYDARGGMLKPEYYDVYAKYLVRYVQEMQKQGIPIDAITIQNEPLHPGNNPSLLMVAPDQAFFVKKFLGPAFAKASIKTKILIYDHNADRPDYPITILDDPEAKKYIDGSAFHLYGGKIDALTDVHNAHPDKNIYFSEQMVVEQPNAAGINIVNPVRRLIIGATRNWSKNVLEWNLAADPENKPYTDRGGCSMCQGAVTIDKDHYSRNLAYYSIAHASKFVRPGSVRIATNDLPDLPNVAFKTPDGKHVLIVASSGKNNTEFNISINGKTLVATLDKGSVATYTW</sequence>
<dbReference type="InterPro" id="IPR033452">
    <property type="entry name" value="GH30_C"/>
</dbReference>
<dbReference type="Gene3D" id="3.20.20.80">
    <property type="entry name" value="Glycosidases"/>
    <property type="match status" value="1"/>
</dbReference>
<dbReference type="PANTHER" id="PTHR11069">
    <property type="entry name" value="GLUCOSYLCERAMIDASE"/>
    <property type="match status" value="1"/>
</dbReference>
<dbReference type="Pfam" id="PF17189">
    <property type="entry name" value="Glyco_hydro_30C"/>
    <property type="match status" value="1"/>
</dbReference>
<dbReference type="PRINTS" id="PR00843">
    <property type="entry name" value="GLHYDRLASE30"/>
</dbReference>
<evidence type="ECO:0000256" key="1">
    <source>
        <dbReference type="ARBA" id="ARBA00005382"/>
    </source>
</evidence>
<comment type="similarity">
    <text evidence="1 4">Belongs to the glycosyl hydrolase 30 family.</text>
</comment>
<dbReference type="EMBL" id="BAABBY010000008">
    <property type="protein sequence ID" value="GAA4209219.1"/>
    <property type="molecule type" value="Genomic_DNA"/>
</dbReference>
<keyword evidence="9" id="KW-1185">Reference proteome</keyword>